<dbReference type="Gene3D" id="3.30.200.20">
    <property type="entry name" value="Phosphorylase Kinase, domain 1"/>
    <property type="match status" value="1"/>
</dbReference>
<dbReference type="PROSITE" id="PS00107">
    <property type="entry name" value="PROTEIN_KINASE_ATP"/>
    <property type="match status" value="1"/>
</dbReference>
<feature type="binding site" evidence="21">
    <location>
        <position position="838"/>
    </location>
    <ligand>
        <name>ATP</name>
        <dbReference type="ChEBI" id="CHEBI:30616"/>
    </ligand>
</feature>
<evidence type="ECO:0000256" key="11">
    <source>
        <dbReference type="ARBA" id="ARBA00022729"/>
    </source>
</evidence>
<evidence type="ECO:0000256" key="17">
    <source>
        <dbReference type="ARBA" id="ARBA00023170"/>
    </source>
</evidence>
<keyword evidence="8" id="KW-0433">Leucine-rich repeat</keyword>
<evidence type="ECO:0000256" key="4">
    <source>
        <dbReference type="ARBA" id="ARBA00012513"/>
    </source>
</evidence>
<dbReference type="InterPro" id="IPR051824">
    <property type="entry name" value="LRR_Rcpt-Like_S/T_Kinase"/>
</dbReference>
<evidence type="ECO:0000256" key="12">
    <source>
        <dbReference type="ARBA" id="ARBA00022737"/>
    </source>
</evidence>
<keyword evidence="12" id="KW-0677">Repeat</keyword>
<comment type="similarity">
    <text evidence="2">In the N-terminal section; belongs to the leguminous lectin family.</text>
</comment>
<keyword evidence="16 22" id="KW-0472">Membrane</keyword>
<dbReference type="FunFam" id="3.80.10.10:FF:000383">
    <property type="entry name" value="Leucine-rich repeat receptor protein kinase EMS1"/>
    <property type="match status" value="2"/>
</dbReference>
<evidence type="ECO:0000256" key="16">
    <source>
        <dbReference type="ARBA" id="ARBA00023136"/>
    </source>
</evidence>
<dbReference type="InterPro" id="IPR032675">
    <property type="entry name" value="LRR_dom_sf"/>
</dbReference>
<dbReference type="Gene3D" id="3.80.10.10">
    <property type="entry name" value="Ribonuclease Inhibitor"/>
    <property type="match status" value="2"/>
</dbReference>
<dbReference type="InterPro" id="IPR017441">
    <property type="entry name" value="Protein_kinase_ATP_BS"/>
</dbReference>
<keyword evidence="25" id="KW-1185">Reference proteome</keyword>
<evidence type="ECO:0000256" key="9">
    <source>
        <dbReference type="ARBA" id="ARBA00022679"/>
    </source>
</evidence>
<evidence type="ECO:0000256" key="8">
    <source>
        <dbReference type="ARBA" id="ARBA00022614"/>
    </source>
</evidence>
<keyword evidence="14 21" id="KW-0067">ATP-binding</keyword>
<comment type="similarity">
    <text evidence="3">In the C-terminal section; belongs to the protein kinase superfamily. Ser/Thr protein kinase family.</text>
</comment>
<dbReference type="PRINTS" id="PR00019">
    <property type="entry name" value="LEURICHRPT"/>
</dbReference>
<proteinExistence type="inferred from homology"/>
<dbReference type="PANTHER" id="PTHR48006">
    <property type="entry name" value="LEUCINE-RICH REPEAT-CONTAINING PROTEIN DDB_G0281931-RELATED"/>
    <property type="match status" value="1"/>
</dbReference>
<keyword evidence="17" id="KW-0675">Receptor</keyword>
<evidence type="ECO:0000259" key="23">
    <source>
        <dbReference type="PROSITE" id="PS50011"/>
    </source>
</evidence>
<dbReference type="Proteomes" id="UP000796880">
    <property type="component" value="Unassembled WGS sequence"/>
</dbReference>
<evidence type="ECO:0000256" key="5">
    <source>
        <dbReference type="ARBA" id="ARBA00022475"/>
    </source>
</evidence>
<evidence type="ECO:0000256" key="10">
    <source>
        <dbReference type="ARBA" id="ARBA00022692"/>
    </source>
</evidence>
<dbReference type="Pfam" id="PF13855">
    <property type="entry name" value="LRR_8"/>
    <property type="match status" value="2"/>
</dbReference>
<keyword evidence="18" id="KW-0325">Glycoprotein</keyword>
<dbReference type="GO" id="GO:0005886">
    <property type="term" value="C:plasma membrane"/>
    <property type="evidence" value="ECO:0007669"/>
    <property type="project" value="UniProtKB-SubCell"/>
</dbReference>
<organism evidence="24 25">
    <name type="scientific">Rhamnella rubrinervis</name>
    <dbReference type="NCBI Taxonomy" id="2594499"/>
    <lineage>
        <taxon>Eukaryota</taxon>
        <taxon>Viridiplantae</taxon>
        <taxon>Streptophyta</taxon>
        <taxon>Embryophyta</taxon>
        <taxon>Tracheophyta</taxon>
        <taxon>Spermatophyta</taxon>
        <taxon>Magnoliopsida</taxon>
        <taxon>eudicotyledons</taxon>
        <taxon>Gunneridae</taxon>
        <taxon>Pentapetalae</taxon>
        <taxon>rosids</taxon>
        <taxon>fabids</taxon>
        <taxon>Rosales</taxon>
        <taxon>Rhamnaceae</taxon>
        <taxon>rhamnoid group</taxon>
        <taxon>Rhamneae</taxon>
        <taxon>Rhamnella</taxon>
    </lineage>
</organism>
<comment type="caution">
    <text evidence="24">The sequence shown here is derived from an EMBL/GenBank/DDBJ whole genome shotgun (WGS) entry which is preliminary data.</text>
</comment>
<dbReference type="InterPro" id="IPR001611">
    <property type="entry name" value="Leu-rich_rpt"/>
</dbReference>
<evidence type="ECO:0000256" key="18">
    <source>
        <dbReference type="ARBA" id="ARBA00023180"/>
    </source>
</evidence>
<accession>A0A8K0HFL6</accession>
<evidence type="ECO:0000256" key="2">
    <source>
        <dbReference type="ARBA" id="ARBA00008536"/>
    </source>
</evidence>
<evidence type="ECO:0000313" key="25">
    <source>
        <dbReference type="Proteomes" id="UP000796880"/>
    </source>
</evidence>
<dbReference type="InterPro" id="IPR001245">
    <property type="entry name" value="Ser-Thr/Tyr_kinase_cat_dom"/>
</dbReference>
<protein>
    <recommendedName>
        <fullName evidence="4">non-specific serine/threonine protein kinase</fullName>
        <ecNumber evidence="4">2.7.11.1</ecNumber>
    </recommendedName>
</protein>
<dbReference type="Pfam" id="PF00560">
    <property type="entry name" value="LRR_1"/>
    <property type="match status" value="2"/>
</dbReference>
<keyword evidence="13 21" id="KW-0547">Nucleotide-binding</keyword>
<name>A0A8K0HFL6_9ROSA</name>
<gene>
    <name evidence="24" type="ORF">FNV43_RR07927</name>
</gene>
<feature type="transmembrane region" description="Helical" evidence="22">
    <location>
        <begin position="758"/>
        <end position="783"/>
    </location>
</feature>
<evidence type="ECO:0000256" key="6">
    <source>
        <dbReference type="ARBA" id="ARBA00022527"/>
    </source>
</evidence>
<evidence type="ECO:0000313" key="24">
    <source>
        <dbReference type="EMBL" id="KAF3451831.1"/>
    </source>
</evidence>
<dbReference type="SUPFAM" id="SSF52058">
    <property type="entry name" value="L domain-like"/>
    <property type="match status" value="1"/>
</dbReference>
<dbReference type="Pfam" id="PF11721">
    <property type="entry name" value="Malectin"/>
    <property type="match status" value="1"/>
</dbReference>
<sequence>MINLLLWHLASDKTFKFQSRAQLLPDDEVSALNSIAQKLEVMTAAYFTDTYCNETAPSYNLGIYCDCSYKDKNDTVCHIREISLSNKGLTGVVPEEVANLTFLEKLDLSYNKLQGSIPVALGNLSSLYSLDLSNNQLTGSIPPSLGNLKPKVINKTRFGGYNRKASAYAGCGPEPWQNAATLSVGKITWRSHSQHRTLFQERSRLYALSLFHSVRVSLSVHSFIILKNHHVRVSVRFFNWSTLIIYLLFFSDLSVNQLDGSIPPALGNLPLDKGWTLAPDFCTNSYIDLSNNQLSGNIPATFGNLTFLSLLYLHNNLLNGFVPPTLGDMASLSYLKLSENNLSGTLPPTLGNLKYLSSLLLQSNYFTGNLSENFANLTNLDTFSISGNYLSGPFPAFIKNWAKITTLLLSGNNFEGIIPLEIFNLSYLDSLIISDVRNSFFRFPSHAELRANMTYLDLSFNNLTGGIPDSWRNLNLTYMSFAQNMLNGTIPNWIHRQSAWTMIDLSYNNFSNLNFKAESMNDMNLFACCNATNAPNNDRTDLNLIMEDKCPGGKPVYHSLFINCGGEEIDIDGNHYYSDNKTAEFYVSAEGNWAYSTSGSFLSENLNSSDYIRQVKCGISVSEAPLYEKARLSPASLKYYGLCLREGKYNVTLHFAEILFGDDEDYSSSMKRVFDVYLQGERRLTNFNIKEMANGTNKVAIVENLTAVVNNSILEIHLYWAGKGSYSDQPGFNGPLISAISVIPDFKLGDDKLSRLQIALITVASIVLAVLLLLALAWAMGWLGKEELHEIKVGQEKPVTLKQLKDATRRFSKDMEIGKGNFGTVYRAELPNHIVAVKRYFTLSNEGINKLKSEFYALESLRHENLVRLFDVYVGKGLYLMVYEYMENRSLADALFDPKPKVTLNWQARFNICLGIASGLKYLHEHPRLKMVHRGIKAANILLDATLKAKISDFGNSVLYAEDDQENQFKVIKTEASHGYMAPEYPMYGTISHKYDVYGYGVVILEIVTGKKNAGHNFNQEQLEFLVDEVCLADTKGKLLEMVDKSLTSYDAKEAITMLKLAVKCTNISPSVRPTMSDIVSVLTGEKSIDDISVPHNSNDGEES</sequence>
<keyword evidence="15 22" id="KW-1133">Transmembrane helix</keyword>
<keyword evidence="10 22" id="KW-0812">Transmembrane</keyword>
<dbReference type="FunFam" id="1.10.510.10:FF:000240">
    <property type="entry name" value="Lectin-domain containing receptor kinase A4.3"/>
    <property type="match status" value="1"/>
</dbReference>
<dbReference type="EMBL" id="VOIH02000003">
    <property type="protein sequence ID" value="KAF3451831.1"/>
    <property type="molecule type" value="Genomic_DNA"/>
</dbReference>
<dbReference type="SUPFAM" id="SSF56112">
    <property type="entry name" value="Protein kinase-like (PK-like)"/>
    <property type="match status" value="1"/>
</dbReference>
<dbReference type="PROSITE" id="PS51450">
    <property type="entry name" value="LRR"/>
    <property type="match status" value="1"/>
</dbReference>
<evidence type="ECO:0000256" key="7">
    <source>
        <dbReference type="ARBA" id="ARBA00022553"/>
    </source>
</evidence>
<evidence type="ECO:0000256" key="19">
    <source>
        <dbReference type="ARBA" id="ARBA00047899"/>
    </source>
</evidence>
<dbReference type="OrthoDB" id="845893at2759"/>
<dbReference type="AlphaFoldDB" id="A0A8K0HFL6"/>
<comment type="catalytic activity">
    <reaction evidence="19">
        <text>L-threonyl-[protein] + ATP = O-phospho-L-threonyl-[protein] + ADP + H(+)</text>
        <dbReference type="Rhea" id="RHEA:46608"/>
        <dbReference type="Rhea" id="RHEA-COMP:11060"/>
        <dbReference type="Rhea" id="RHEA-COMP:11605"/>
        <dbReference type="ChEBI" id="CHEBI:15378"/>
        <dbReference type="ChEBI" id="CHEBI:30013"/>
        <dbReference type="ChEBI" id="CHEBI:30616"/>
        <dbReference type="ChEBI" id="CHEBI:61977"/>
        <dbReference type="ChEBI" id="CHEBI:456216"/>
        <dbReference type="EC" id="2.7.11.1"/>
    </reaction>
</comment>
<evidence type="ECO:0000256" key="20">
    <source>
        <dbReference type="ARBA" id="ARBA00048679"/>
    </source>
</evidence>
<comment type="catalytic activity">
    <reaction evidence="20">
        <text>L-seryl-[protein] + ATP = O-phospho-L-seryl-[protein] + ADP + H(+)</text>
        <dbReference type="Rhea" id="RHEA:17989"/>
        <dbReference type="Rhea" id="RHEA-COMP:9863"/>
        <dbReference type="Rhea" id="RHEA-COMP:11604"/>
        <dbReference type="ChEBI" id="CHEBI:15378"/>
        <dbReference type="ChEBI" id="CHEBI:29999"/>
        <dbReference type="ChEBI" id="CHEBI:30616"/>
        <dbReference type="ChEBI" id="CHEBI:83421"/>
        <dbReference type="ChEBI" id="CHEBI:456216"/>
        <dbReference type="EC" id="2.7.11.1"/>
    </reaction>
</comment>
<dbReference type="EC" id="2.7.11.1" evidence="4"/>
<dbReference type="InterPro" id="IPR011009">
    <property type="entry name" value="Kinase-like_dom_sf"/>
</dbReference>
<reference evidence="24" key="1">
    <citation type="submission" date="2020-03" db="EMBL/GenBank/DDBJ databases">
        <title>A high-quality chromosome-level genome assembly of a woody plant with both climbing and erect habits, Rhamnella rubrinervis.</title>
        <authorList>
            <person name="Lu Z."/>
            <person name="Yang Y."/>
            <person name="Zhu X."/>
            <person name="Sun Y."/>
        </authorList>
    </citation>
    <scope>NUCLEOTIDE SEQUENCE</scope>
    <source>
        <strain evidence="24">BYM</strain>
        <tissue evidence="24">Leaf</tissue>
    </source>
</reference>
<keyword evidence="6" id="KW-0418">Kinase</keyword>
<dbReference type="GO" id="GO:0005524">
    <property type="term" value="F:ATP binding"/>
    <property type="evidence" value="ECO:0007669"/>
    <property type="project" value="UniProtKB-UniRule"/>
</dbReference>
<dbReference type="PROSITE" id="PS50011">
    <property type="entry name" value="PROTEIN_KINASE_DOM"/>
    <property type="match status" value="1"/>
</dbReference>
<dbReference type="SMART" id="SM00369">
    <property type="entry name" value="LRR_TYP"/>
    <property type="match status" value="4"/>
</dbReference>
<dbReference type="Gene3D" id="2.60.120.430">
    <property type="entry name" value="Galactose-binding lectin"/>
    <property type="match status" value="1"/>
</dbReference>
<evidence type="ECO:0000256" key="1">
    <source>
        <dbReference type="ARBA" id="ARBA00004251"/>
    </source>
</evidence>
<comment type="subcellular location">
    <subcellularLocation>
        <location evidence="1">Cell membrane</location>
        <topology evidence="1">Single-pass type I membrane protein</topology>
    </subcellularLocation>
</comment>
<dbReference type="InterPro" id="IPR003591">
    <property type="entry name" value="Leu-rich_rpt_typical-subtyp"/>
</dbReference>
<keyword evidence="5" id="KW-1003">Cell membrane</keyword>
<dbReference type="Pfam" id="PF07714">
    <property type="entry name" value="PK_Tyr_Ser-Thr"/>
    <property type="match status" value="1"/>
</dbReference>
<dbReference type="Gene3D" id="1.10.510.10">
    <property type="entry name" value="Transferase(Phosphotransferase) domain 1"/>
    <property type="match status" value="1"/>
</dbReference>
<evidence type="ECO:0000256" key="21">
    <source>
        <dbReference type="PROSITE-ProRule" id="PRU10141"/>
    </source>
</evidence>
<evidence type="ECO:0000256" key="3">
    <source>
        <dbReference type="ARBA" id="ARBA00010217"/>
    </source>
</evidence>
<dbReference type="InterPro" id="IPR021720">
    <property type="entry name" value="Malectin_dom"/>
</dbReference>
<dbReference type="GO" id="GO:0002229">
    <property type="term" value="P:defense response to oomycetes"/>
    <property type="evidence" value="ECO:0007669"/>
    <property type="project" value="UniProtKB-ARBA"/>
</dbReference>
<evidence type="ECO:0000256" key="22">
    <source>
        <dbReference type="SAM" id="Phobius"/>
    </source>
</evidence>
<evidence type="ECO:0000256" key="14">
    <source>
        <dbReference type="ARBA" id="ARBA00022840"/>
    </source>
</evidence>
<evidence type="ECO:0000256" key="15">
    <source>
        <dbReference type="ARBA" id="ARBA00022989"/>
    </source>
</evidence>
<dbReference type="InterPro" id="IPR000719">
    <property type="entry name" value="Prot_kinase_dom"/>
</dbReference>
<keyword evidence="9" id="KW-0808">Transferase</keyword>
<dbReference type="PANTHER" id="PTHR48006:SF48">
    <property type="entry name" value="PROTEIN KINASE DOMAIN-CONTAINING PROTEIN"/>
    <property type="match status" value="1"/>
</dbReference>
<keyword evidence="11" id="KW-0732">Signal</keyword>
<evidence type="ECO:0000256" key="13">
    <source>
        <dbReference type="ARBA" id="ARBA00022741"/>
    </source>
</evidence>
<keyword evidence="7" id="KW-0597">Phosphoprotein</keyword>
<dbReference type="GO" id="GO:0004674">
    <property type="term" value="F:protein serine/threonine kinase activity"/>
    <property type="evidence" value="ECO:0007669"/>
    <property type="project" value="UniProtKB-KW"/>
</dbReference>
<keyword evidence="6" id="KW-0723">Serine/threonine-protein kinase</keyword>
<feature type="domain" description="Protein kinase" evidence="23">
    <location>
        <begin position="811"/>
        <end position="1089"/>
    </location>
</feature>